<protein>
    <submittedName>
        <fullName evidence="1">SFRICE_023397</fullName>
    </submittedName>
</protein>
<evidence type="ECO:0000313" key="1">
    <source>
        <dbReference type="EMBL" id="SOQ43338.1"/>
    </source>
</evidence>
<accession>A0A2H1VRB9</accession>
<dbReference type="EMBL" id="ODYU01003951">
    <property type="protein sequence ID" value="SOQ43338.1"/>
    <property type="molecule type" value="Genomic_DNA"/>
</dbReference>
<organism evidence="1">
    <name type="scientific">Spodoptera frugiperda</name>
    <name type="common">Fall armyworm</name>
    <dbReference type="NCBI Taxonomy" id="7108"/>
    <lineage>
        <taxon>Eukaryota</taxon>
        <taxon>Metazoa</taxon>
        <taxon>Ecdysozoa</taxon>
        <taxon>Arthropoda</taxon>
        <taxon>Hexapoda</taxon>
        <taxon>Insecta</taxon>
        <taxon>Pterygota</taxon>
        <taxon>Neoptera</taxon>
        <taxon>Endopterygota</taxon>
        <taxon>Lepidoptera</taxon>
        <taxon>Glossata</taxon>
        <taxon>Ditrysia</taxon>
        <taxon>Noctuoidea</taxon>
        <taxon>Noctuidae</taxon>
        <taxon>Amphipyrinae</taxon>
        <taxon>Spodoptera</taxon>
    </lineage>
</organism>
<proteinExistence type="predicted"/>
<reference evidence="1" key="1">
    <citation type="submission" date="2016-07" db="EMBL/GenBank/DDBJ databases">
        <authorList>
            <person name="Bretaudeau A."/>
        </authorList>
    </citation>
    <scope>NUCLEOTIDE SEQUENCE</scope>
    <source>
        <strain evidence="1">Rice</strain>
        <tissue evidence="1">Whole body</tissue>
    </source>
</reference>
<sequence length="60" mass="7301">MPFGKITWQVCKTSKNDFGMDRDLPMSWLVKKLHFNILWYKLVKMKTDYVMIFKKRGLML</sequence>
<dbReference type="AlphaFoldDB" id="A0A2H1VRB9"/>
<name>A0A2H1VRB9_SPOFR</name>
<gene>
    <name evidence="1" type="ORF">SFRICE_023397</name>
</gene>